<feature type="region of interest" description="Disordered" evidence="1">
    <location>
        <begin position="1"/>
        <end position="137"/>
    </location>
</feature>
<evidence type="ECO:0000256" key="1">
    <source>
        <dbReference type="SAM" id="MobiDB-lite"/>
    </source>
</evidence>
<feature type="compositionally biased region" description="Low complexity" evidence="1">
    <location>
        <begin position="77"/>
        <end position="89"/>
    </location>
</feature>
<gene>
    <name evidence="2" type="ORF">INT43_001932</name>
</gene>
<comment type="caution">
    <text evidence="2">The sequence shown here is derived from an EMBL/GenBank/DDBJ whole genome shotgun (WGS) entry which is preliminary data.</text>
</comment>
<dbReference type="Proteomes" id="UP000654370">
    <property type="component" value="Unassembled WGS sequence"/>
</dbReference>
<dbReference type="EMBL" id="JAEPQZ010000007">
    <property type="protein sequence ID" value="KAG2179082.1"/>
    <property type="molecule type" value="Genomic_DNA"/>
</dbReference>
<reference evidence="2" key="1">
    <citation type="submission" date="2020-12" db="EMBL/GenBank/DDBJ databases">
        <title>Metabolic potential, ecology and presence of endohyphal bacteria is reflected in genomic diversity of Mucoromycotina.</title>
        <authorList>
            <person name="Muszewska A."/>
            <person name="Okrasinska A."/>
            <person name="Steczkiewicz K."/>
            <person name="Drgas O."/>
            <person name="Orlowska M."/>
            <person name="Perlinska-Lenart U."/>
            <person name="Aleksandrzak-Piekarczyk T."/>
            <person name="Szatraj K."/>
            <person name="Zielenkiewicz U."/>
            <person name="Pilsyk S."/>
            <person name="Malc E."/>
            <person name="Mieczkowski P."/>
            <person name="Kruszewska J.S."/>
            <person name="Biernat P."/>
            <person name="Pawlowska J."/>
        </authorList>
    </citation>
    <scope>NUCLEOTIDE SEQUENCE</scope>
    <source>
        <strain evidence="2">WA0000067209</strain>
    </source>
</reference>
<organism evidence="2 3">
    <name type="scientific">Mortierella isabellina</name>
    <name type="common">Filamentous fungus</name>
    <name type="synonym">Umbelopsis isabellina</name>
    <dbReference type="NCBI Taxonomy" id="91625"/>
    <lineage>
        <taxon>Eukaryota</taxon>
        <taxon>Fungi</taxon>
        <taxon>Fungi incertae sedis</taxon>
        <taxon>Mucoromycota</taxon>
        <taxon>Mucoromycotina</taxon>
        <taxon>Umbelopsidomycetes</taxon>
        <taxon>Umbelopsidales</taxon>
        <taxon>Umbelopsidaceae</taxon>
        <taxon>Umbelopsis</taxon>
    </lineage>
</organism>
<feature type="compositionally biased region" description="Basic residues" evidence="1">
    <location>
        <begin position="124"/>
        <end position="137"/>
    </location>
</feature>
<dbReference type="OrthoDB" id="2538345at2759"/>
<keyword evidence="3" id="KW-1185">Reference proteome</keyword>
<evidence type="ECO:0000313" key="2">
    <source>
        <dbReference type="EMBL" id="KAG2179082.1"/>
    </source>
</evidence>
<accession>A0A8H7PRS0</accession>
<feature type="compositionally biased region" description="Basic and acidic residues" evidence="1">
    <location>
        <begin position="10"/>
        <end position="38"/>
    </location>
</feature>
<feature type="compositionally biased region" description="Basic and acidic residues" evidence="1">
    <location>
        <begin position="58"/>
        <end position="67"/>
    </location>
</feature>
<dbReference type="AlphaFoldDB" id="A0A8H7PRS0"/>
<feature type="compositionally biased region" description="Basic residues" evidence="1">
    <location>
        <begin position="98"/>
        <end position="118"/>
    </location>
</feature>
<evidence type="ECO:0000313" key="3">
    <source>
        <dbReference type="Proteomes" id="UP000654370"/>
    </source>
</evidence>
<sequence length="297" mass="35371">MASHSSNPNRSRERSRSRDSRRDSERSHSRRTERSSERSRRRSRSPHDRHGERRSRRNRSDRSESPTRRRSRRRSRSLSTDSESSSDNNSSDEENSRRSRKHSKHRKHKKDRKDKKDKKVLNHWQKKSKKSKRSRHRGVADIKWGHYGIIHEADIFTKEPEFQAWLLEVKKANVETIPNSKRKELFNSFMEDYNTATMTHEKFYNLQKWEDKQRAIRMGEKPADDSAGFDFKKDEENLRLQQRQAAKQATVAPSHMSKADLSDLARVARERIEAERMRKLGLKPKTSMGVRYEQGYE</sequence>
<dbReference type="PANTHER" id="PTHR34689:SF1">
    <property type="entry name" value="NUCLEIC ACID-BINDING PROTEIN"/>
    <property type="match status" value="1"/>
</dbReference>
<protein>
    <submittedName>
        <fullName evidence="2">Uncharacterized protein</fullName>
    </submittedName>
</protein>
<dbReference type="PANTHER" id="PTHR34689">
    <property type="entry name" value="NUCLEIC ACID-BINDING PROTEIN"/>
    <property type="match status" value="1"/>
</dbReference>
<name>A0A8H7PRS0_MORIS</name>
<proteinExistence type="predicted"/>